<dbReference type="InterPro" id="IPR031336">
    <property type="entry name" value="CDC73_C"/>
</dbReference>
<dbReference type="PANTHER" id="PTHR12466">
    <property type="entry name" value="CDC73 DOMAIN PROTEIN"/>
    <property type="match status" value="1"/>
</dbReference>
<accession>A0ABQ8FKN7</accession>
<evidence type="ECO:0000256" key="3">
    <source>
        <dbReference type="ARBA" id="ARBA00023163"/>
    </source>
</evidence>
<keyword evidence="4" id="KW-0539">Nucleus</keyword>
<evidence type="ECO:0000256" key="2">
    <source>
        <dbReference type="ARBA" id="ARBA00010427"/>
    </source>
</evidence>
<feature type="chain" id="PRO_5046304845" description="Cell division control protein 73 C-terminal domain-containing protein" evidence="6">
    <location>
        <begin position="28"/>
        <end position="450"/>
    </location>
</feature>
<feature type="compositionally biased region" description="Polar residues" evidence="5">
    <location>
        <begin position="222"/>
        <end position="232"/>
    </location>
</feature>
<dbReference type="InterPro" id="IPR007852">
    <property type="entry name" value="Cdc73/Parafibromin"/>
</dbReference>
<evidence type="ECO:0000256" key="4">
    <source>
        <dbReference type="ARBA" id="ARBA00023242"/>
    </source>
</evidence>
<feature type="domain" description="Cell division control protein 73 C-terminal" evidence="7">
    <location>
        <begin position="286"/>
        <end position="439"/>
    </location>
</feature>
<evidence type="ECO:0000256" key="5">
    <source>
        <dbReference type="SAM" id="MobiDB-lite"/>
    </source>
</evidence>
<evidence type="ECO:0000259" key="7">
    <source>
        <dbReference type="Pfam" id="PF05179"/>
    </source>
</evidence>
<dbReference type="Proteomes" id="UP001648503">
    <property type="component" value="Unassembled WGS sequence"/>
</dbReference>
<evidence type="ECO:0000313" key="9">
    <source>
        <dbReference type="Proteomes" id="UP001648503"/>
    </source>
</evidence>
<comment type="similarity">
    <text evidence="2">Belongs to the CDC73 family.</text>
</comment>
<keyword evidence="3" id="KW-0804">Transcription</keyword>
<keyword evidence="9" id="KW-1185">Reference proteome</keyword>
<gene>
    <name evidence="8" type="ORF">BASA50_002825</name>
</gene>
<dbReference type="Pfam" id="PF05179">
    <property type="entry name" value="CDC73_C"/>
    <property type="match status" value="1"/>
</dbReference>
<name>A0ABQ8FKN7_9FUNG</name>
<dbReference type="EMBL" id="JAFCIX010000061">
    <property type="protein sequence ID" value="KAH6599689.1"/>
    <property type="molecule type" value="Genomic_DNA"/>
</dbReference>
<feature type="signal peptide" evidence="6">
    <location>
        <begin position="1"/>
        <end position="27"/>
    </location>
</feature>
<dbReference type="InterPro" id="IPR038103">
    <property type="entry name" value="CDC73_C_sf"/>
</dbReference>
<evidence type="ECO:0000256" key="6">
    <source>
        <dbReference type="SAM" id="SignalP"/>
    </source>
</evidence>
<organism evidence="8 9">
    <name type="scientific">Batrachochytrium salamandrivorans</name>
    <dbReference type="NCBI Taxonomy" id="1357716"/>
    <lineage>
        <taxon>Eukaryota</taxon>
        <taxon>Fungi</taxon>
        <taxon>Fungi incertae sedis</taxon>
        <taxon>Chytridiomycota</taxon>
        <taxon>Chytridiomycota incertae sedis</taxon>
        <taxon>Chytridiomycetes</taxon>
        <taxon>Rhizophydiales</taxon>
        <taxon>Rhizophydiales incertae sedis</taxon>
        <taxon>Batrachochytrium</taxon>
    </lineage>
</organism>
<feature type="region of interest" description="Disordered" evidence="5">
    <location>
        <begin position="216"/>
        <end position="282"/>
    </location>
</feature>
<feature type="compositionally biased region" description="Low complexity" evidence="5">
    <location>
        <begin position="236"/>
        <end position="252"/>
    </location>
</feature>
<comment type="caution">
    <text evidence="8">The sequence shown here is derived from an EMBL/GenBank/DDBJ whole genome shotgun (WGS) entry which is preliminary data.</text>
</comment>
<sequence length="450" mass="50371">MSDPFVTILRAANISAISALLWTDAQATQPASDMDLTTHVSFAAPVPVSSLAGTSTDTRSFSTTDAAGYKDYDIWTVLFFWKKKDLDHPSYLRLLGKSSGGRDVAPVSFIDRKDLLDYLGGIADVSANIRSTGSSKPRPDVSTEAIVDLLSHEAFMSEFQRKRMLVSDKVKQDLEHIKRLRKVERPVNTTASVLSVTGPKSFVIIQKLAADKFTRETEESRSSLAPPTSALPTSVPPTRASSTRAPSTSVPSKHVRSTKTDAPVKKSSQRSSQKSSRHTSKQATEAMPIILVPAAAQSVLTLYNIKEFLIDQKFTPTETYRNRGENKPTQVILERDPFKISPDVQQKFLVLDSVETMKHRDWDRVVAVFAMGQVWQFRGWKWEKPVEIFHNILGFTLKFVDEPPPGLVPQWKVEVLNIHRSKRYLDGTVVYSFWQLIDGFIRGQKASVFQ</sequence>
<feature type="compositionally biased region" description="Low complexity" evidence="5">
    <location>
        <begin position="265"/>
        <end position="274"/>
    </location>
</feature>
<comment type="subcellular location">
    <subcellularLocation>
        <location evidence="1">Nucleus</location>
    </subcellularLocation>
</comment>
<protein>
    <recommendedName>
        <fullName evidence="7">Cell division control protein 73 C-terminal domain-containing protein</fullName>
    </recommendedName>
</protein>
<reference evidence="8 9" key="1">
    <citation type="submission" date="2021-02" db="EMBL/GenBank/DDBJ databases">
        <title>Variation within the Batrachochytrium salamandrivorans European outbreak.</title>
        <authorList>
            <person name="Kelly M."/>
            <person name="Pasmans F."/>
            <person name="Shea T.P."/>
            <person name="Munoz J.F."/>
            <person name="Carranza S."/>
            <person name="Cuomo C.A."/>
            <person name="Martel A."/>
        </authorList>
    </citation>
    <scope>NUCLEOTIDE SEQUENCE [LARGE SCALE GENOMIC DNA]</scope>
    <source>
        <strain evidence="8 9">AMFP18/2</strain>
    </source>
</reference>
<keyword evidence="6" id="KW-0732">Signal</keyword>
<dbReference type="PANTHER" id="PTHR12466:SF8">
    <property type="entry name" value="PARAFIBROMIN"/>
    <property type="match status" value="1"/>
</dbReference>
<proteinExistence type="inferred from homology"/>
<evidence type="ECO:0000256" key="1">
    <source>
        <dbReference type="ARBA" id="ARBA00004123"/>
    </source>
</evidence>
<evidence type="ECO:0000313" key="8">
    <source>
        <dbReference type="EMBL" id="KAH6599689.1"/>
    </source>
</evidence>
<dbReference type="Gene3D" id="3.40.50.11990">
    <property type="entry name" value="RNA polymerase II accessory factor, Cdc73 C-terminal domain"/>
    <property type="match status" value="1"/>
</dbReference>